<comment type="subcellular location">
    <subcellularLocation>
        <location evidence="1">Membrane</location>
        <topology evidence="1">Multi-pass membrane protein</topology>
    </subcellularLocation>
</comment>
<dbReference type="PANTHER" id="PTHR28286">
    <property type="match status" value="1"/>
</dbReference>
<dbReference type="GO" id="GO:0005783">
    <property type="term" value="C:endoplasmic reticulum"/>
    <property type="evidence" value="ECO:0007669"/>
    <property type="project" value="TreeGrafter"/>
</dbReference>
<feature type="transmembrane region" description="Helical" evidence="7">
    <location>
        <begin position="196"/>
        <end position="217"/>
    </location>
</feature>
<reference evidence="8 9" key="1">
    <citation type="submission" date="2018-08" db="EMBL/GenBank/DDBJ databases">
        <title>Draft genome of the lignicolous fungus Coniochaeta pulveracea.</title>
        <authorList>
            <person name="Borstlap C.J."/>
            <person name="De Witt R.N."/>
            <person name="Botha A."/>
            <person name="Volschenk H."/>
        </authorList>
    </citation>
    <scope>NUCLEOTIDE SEQUENCE [LARGE SCALE GENOMIC DNA]</scope>
    <source>
        <strain evidence="8 9">CAB683</strain>
    </source>
</reference>
<evidence type="ECO:0008006" key="10">
    <source>
        <dbReference type="Google" id="ProtNLM"/>
    </source>
</evidence>
<dbReference type="SUPFAM" id="SSF81321">
    <property type="entry name" value="Family A G protein-coupled receptor-like"/>
    <property type="match status" value="1"/>
</dbReference>
<dbReference type="OrthoDB" id="536545at2759"/>
<dbReference type="SMART" id="SM01021">
    <property type="entry name" value="Bac_rhodopsin"/>
    <property type="match status" value="1"/>
</dbReference>
<evidence type="ECO:0000256" key="4">
    <source>
        <dbReference type="ARBA" id="ARBA00022989"/>
    </source>
</evidence>
<evidence type="ECO:0000313" key="8">
    <source>
        <dbReference type="EMBL" id="RKU41491.1"/>
    </source>
</evidence>
<evidence type="ECO:0000256" key="1">
    <source>
        <dbReference type="ARBA" id="ARBA00004141"/>
    </source>
</evidence>
<evidence type="ECO:0000256" key="6">
    <source>
        <dbReference type="SAM" id="MobiDB-lite"/>
    </source>
</evidence>
<dbReference type="CDD" id="cd15239">
    <property type="entry name" value="7tm_YRO2_fungal-like"/>
    <property type="match status" value="1"/>
</dbReference>
<feature type="transmembrane region" description="Helical" evidence="7">
    <location>
        <begin position="156"/>
        <end position="175"/>
    </location>
</feature>
<accession>A0A420Y0P2</accession>
<dbReference type="PRINTS" id="PR00251">
    <property type="entry name" value="BACTRLOPSIN"/>
</dbReference>
<evidence type="ECO:0000256" key="5">
    <source>
        <dbReference type="ARBA" id="ARBA00023136"/>
    </source>
</evidence>
<dbReference type="Gene3D" id="1.20.1070.10">
    <property type="entry name" value="Rhodopsin 7-helix transmembrane proteins"/>
    <property type="match status" value="1"/>
</dbReference>
<dbReference type="AlphaFoldDB" id="A0A420Y0P2"/>
<dbReference type="InterPro" id="IPR001425">
    <property type="entry name" value="Arc/bac/fun_rhodopsins"/>
</dbReference>
<dbReference type="EMBL" id="QVQW01000073">
    <property type="protein sequence ID" value="RKU41491.1"/>
    <property type="molecule type" value="Genomic_DNA"/>
</dbReference>
<sequence length="294" mass="32761">MGVILERANDALNVNPPGGDRQLSVHGSDWLWTVTALFLLSFLVFFALIWAAKAGEKIFHYLFITALLVGGIVYFAQAADLGWSGVSQANYVGRGLVRQIFWAKYVGWVVFFPVIIIALGLLSGVSWTTIFYEVFLSWIWVISYLVGAYTRTNYKWGFFVFGTMAYLALAMHTLMDGSKNARRLETTKHYSALAGWVNLLWLLYPIAWACADGANYIGITESFIWYGILDVLLVIVTAFMFLVLSRSWDYNRLGLAFTQYGRVNTQPGHFPEKENHPAGTGYTAPAATAAGATV</sequence>
<dbReference type="Pfam" id="PF01036">
    <property type="entry name" value="Bac_rhodopsin"/>
    <property type="match status" value="1"/>
</dbReference>
<comment type="similarity">
    <text evidence="2">Belongs to the archaeal/bacterial/fungal opsin family.</text>
</comment>
<evidence type="ECO:0000256" key="3">
    <source>
        <dbReference type="ARBA" id="ARBA00022692"/>
    </source>
</evidence>
<feature type="transmembrane region" description="Helical" evidence="7">
    <location>
        <begin position="30"/>
        <end position="51"/>
    </location>
</feature>
<name>A0A420Y0P2_9PEZI</name>
<keyword evidence="5 7" id="KW-0472">Membrane</keyword>
<keyword evidence="3 7" id="KW-0812">Transmembrane</keyword>
<keyword evidence="4 7" id="KW-1133">Transmembrane helix</keyword>
<evidence type="ECO:0000313" key="9">
    <source>
        <dbReference type="Proteomes" id="UP000275385"/>
    </source>
</evidence>
<gene>
    <name evidence="8" type="ORF">DL546_000563</name>
</gene>
<feature type="compositionally biased region" description="Low complexity" evidence="6">
    <location>
        <begin position="277"/>
        <end position="294"/>
    </location>
</feature>
<dbReference type="GO" id="GO:0005886">
    <property type="term" value="C:plasma membrane"/>
    <property type="evidence" value="ECO:0007669"/>
    <property type="project" value="TreeGrafter"/>
</dbReference>
<proteinExistence type="inferred from homology"/>
<dbReference type="InterPro" id="IPR043476">
    <property type="entry name" value="Yro2-like_7TM"/>
</dbReference>
<organism evidence="8 9">
    <name type="scientific">Coniochaeta pulveracea</name>
    <dbReference type="NCBI Taxonomy" id="177199"/>
    <lineage>
        <taxon>Eukaryota</taxon>
        <taxon>Fungi</taxon>
        <taxon>Dikarya</taxon>
        <taxon>Ascomycota</taxon>
        <taxon>Pezizomycotina</taxon>
        <taxon>Sordariomycetes</taxon>
        <taxon>Sordariomycetidae</taxon>
        <taxon>Coniochaetales</taxon>
        <taxon>Coniochaetaceae</taxon>
        <taxon>Coniochaeta</taxon>
    </lineage>
</organism>
<evidence type="ECO:0000256" key="7">
    <source>
        <dbReference type="SAM" id="Phobius"/>
    </source>
</evidence>
<comment type="caution">
    <text evidence="8">The sequence shown here is derived from an EMBL/GenBank/DDBJ whole genome shotgun (WGS) entry which is preliminary data.</text>
</comment>
<dbReference type="Proteomes" id="UP000275385">
    <property type="component" value="Unassembled WGS sequence"/>
</dbReference>
<keyword evidence="9" id="KW-1185">Reference proteome</keyword>
<protein>
    <recommendedName>
        <fullName evidence="10">Ion channel activity</fullName>
    </recommendedName>
</protein>
<feature type="transmembrane region" description="Helical" evidence="7">
    <location>
        <begin position="223"/>
        <end position="244"/>
    </location>
</feature>
<feature type="transmembrane region" description="Helical" evidence="7">
    <location>
        <begin position="105"/>
        <end position="123"/>
    </location>
</feature>
<dbReference type="PANTHER" id="PTHR28286:SF1">
    <property type="entry name" value="30 KDA HEAT SHOCK PROTEIN-RELATED"/>
    <property type="match status" value="1"/>
</dbReference>
<feature type="region of interest" description="Disordered" evidence="6">
    <location>
        <begin position="268"/>
        <end position="294"/>
    </location>
</feature>
<feature type="transmembrane region" description="Helical" evidence="7">
    <location>
        <begin position="130"/>
        <end position="150"/>
    </location>
</feature>
<evidence type="ECO:0000256" key="2">
    <source>
        <dbReference type="ARBA" id="ARBA00008130"/>
    </source>
</evidence>
<feature type="transmembrane region" description="Helical" evidence="7">
    <location>
        <begin position="58"/>
        <end position="76"/>
    </location>
</feature>